<dbReference type="Pfam" id="PF00350">
    <property type="entry name" value="Dynamin_N"/>
    <property type="match status" value="1"/>
</dbReference>
<proteinExistence type="predicted"/>
<feature type="domain" description="Dynamin N-terminal" evidence="2">
    <location>
        <begin position="61"/>
        <end position="203"/>
    </location>
</feature>
<dbReference type="Gene3D" id="3.40.50.300">
    <property type="entry name" value="P-loop containing nucleotide triphosphate hydrolases"/>
    <property type="match status" value="1"/>
</dbReference>
<dbReference type="InterPro" id="IPR027417">
    <property type="entry name" value="P-loop_NTPase"/>
</dbReference>
<protein>
    <recommendedName>
        <fullName evidence="2">Dynamin N-terminal domain-containing protein</fullName>
    </recommendedName>
</protein>
<dbReference type="SUPFAM" id="SSF52540">
    <property type="entry name" value="P-loop containing nucleoside triphosphate hydrolases"/>
    <property type="match status" value="1"/>
</dbReference>
<dbReference type="EMBL" id="HBNS01045949">
    <property type="protein sequence ID" value="CAE4646191.1"/>
    <property type="molecule type" value="Transcribed_RNA"/>
</dbReference>
<feature type="region of interest" description="Disordered" evidence="1">
    <location>
        <begin position="842"/>
        <end position="912"/>
    </location>
</feature>
<feature type="compositionally biased region" description="Polar residues" evidence="1">
    <location>
        <begin position="865"/>
        <end position="875"/>
    </location>
</feature>
<name>A0A7S4VHN2_9STRA</name>
<sequence>MPRDERTESIISHASHQAKPLKRGSGEDDNTYEEFFDVMAKVWRIADEHDLGGRITSTNFVMFGPQSAGKTTLVERILKFPVAVVKSDIATTRPMVLTTRRGDKETLFVKEEGGDFMPLDKTEVVSWVTQRMDTKLSEKRIFIEVTGPDYMNRRFVDLPGFQQNNDGTGSYRMIINLLRSELSNPNTVVVCVDTAKEFVNSNLVSAMREVFGDHFASKPDFSTRFVVALNKSDAWLGSAETTPDVFLNQIEKYKNFFGMVPILVGGSIDPNNRRLRENRARGTASFEEIVNEYNTANSRERLIYDSFQQGLDPQLSNCLLEKCVGFDNFLGAVDGLVINRDFGNVDKISNELLRVVDERKQTLSALKTEQKVIEELDQNVSIFVHKLLSTMNVIMTNDSGNDALGVLGSKAVIQEVGMTALEEEEEFASNYYNSNRRYELYDHHVGCNDRFDQPELHDVVAWKHAVRKTLLDLQSPVTRPSISYLGQKLIGGALYERSLAVWSSTAYSFLVPSEDDIGRLANIVGTDPEIAQSNQFKKAKRLAEIYMGQLTPALQYLCQKMEFILLKIFDTAWCSLMKKDYYANIAAAVGDSFKLIIKDNYRQAVLKSARLAYNRAFFDLDNEVHKLLPYQVGSPSVTAMKYAFPADKDNIERVMQIYYEQISENVKEHYKDELDLNSNDIGAQLQKGIIEGISILADGGVISPLLFAGITITRAALSVVSKSLEKQNRLAPMSNANILLAEDLDQRSLGFAVGLYAHFLPRFIASIDGRMRAEIWSSVKNTPLNESIRQGVVKSHLIQKMISGHADVNVKVDNFTKQVDTIESFRHELQFFLSKRPTPQLSNTSGAIDPISSGSGFLPPEPQRINASNAYDQPSSGGGIDMSDNQSNSSKASRSSQVSSLQQRLAAMQKKR</sequence>
<feature type="region of interest" description="Disordered" evidence="1">
    <location>
        <begin position="1"/>
        <end position="26"/>
    </location>
</feature>
<accession>A0A7S4VHN2</accession>
<organism evidence="3">
    <name type="scientific">Ditylum brightwellii</name>
    <dbReference type="NCBI Taxonomy" id="49249"/>
    <lineage>
        <taxon>Eukaryota</taxon>
        <taxon>Sar</taxon>
        <taxon>Stramenopiles</taxon>
        <taxon>Ochrophyta</taxon>
        <taxon>Bacillariophyta</taxon>
        <taxon>Mediophyceae</taxon>
        <taxon>Lithodesmiophycidae</taxon>
        <taxon>Lithodesmiales</taxon>
        <taxon>Lithodesmiaceae</taxon>
        <taxon>Ditylum</taxon>
    </lineage>
</organism>
<dbReference type="AlphaFoldDB" id="A0A7S4VHN2"/>
<gene>
    <name evidence="3" type="ORF">DBRI00130_LOCUS35512</name>
</gene>
<evidence type="ECO:0000256" key="1">
    <source>
        <dbReference type="SAM" id="MobiDB-lite"/>
    </source>
</evidence>
<feature type="compositionally biased region" description="Low complexity" evidence="1">
    <location>
        <begin position="883"/>
        <end position="906"/>
    </location>
</feature>
<reference evidence="3" key="1">
    <citation type="submission" date="2021-01" db="EMBL/GenBank/DDBJ databases">
        <authorList>
            <person name="Corre E."/>
            <person name="Pelletier E."/>
            <person name="Niang G."/>
            <person name="Scheremetjew M."/>
            <person name="Finn R."/>
            <person name="Kale V."/>
            <person name="Holt S."/>
            <person name="Cochrane G."/>
            <person name="Meng A."/>
            <person name="Brown T."/>
            <person name="Cohen L."/>
        </authorList>
    </citation>
    <scope>NUCLEOTIDE SEQUENCE</scope>
    <source>
        <strain evidence="3">GSO104</strain>
    </source>
</reference>
<evidence type="ECO:0000313" key="3">
    <source>
        <dbReference type="EMBL" id="CAE4646191.1"/>
    </source>
</evidence>
<dbReference type="InterPro" id="IPR045063">
    <property type="entry name" value="Dynamin_N"/>
</dbReference>
<evidence type="ECO:0000259" key="2">
    <source>
        <dbReference type="Pfam" id="PF00350"/>
    </source>
</evidence>